<evidence type="ECO:0000313" key="1">
    <source>
        <dbReference type="EMBL" id="MDN0085934.1"/>
    </source>
</evidence>
<comment type="caution">
    <text evidence="1">The sequence shown here is derived from an EMBL/GenBank/DDBJ whole genome shotgun (WGS) entry which is preliminary data.</text>
</comment>
<dbReference type="NCBIfam" id="TIGR03344">
    <property type="entry name" value="VI_effect_Hcp1"/>
    <property type="match status" value="1"/>
</dbReference>
<evidence type="ECO:0000313" key="2">
    <source>
        <dbReference type="Proteomes" id="UP001167864"/>
    </source>
</evidence>
<dbReference type="PANTHER" id="PTHR34319:SF7">
    <property type="entry name" value="HNH ENDONUCLEASE DOMAIN-CONTAINING PROTEIN"/>
    <property type="match status" value="1"/>
</dbReference>
<dbReference type="AlphaFoldDB" id="A0AAW7K1G2"/>
<dbReference type="InterPro" id="IPR008514">
    <property type="entry name" value="T6SS_Hcp"/>
</dbReference>
<dbReference type="SUPFAM" id="SSF141452">
    <property type="entry name" value="Hcp1-like"/>
    <property type="match status" value="1"/>
</dbReference>
<dbReference type="EMBL" id="JAUEHU010000001">
    <property type="protein sequence ID" value="MDN0085934.1"/>
    <property type="molecule type" value="Genomic_DNA"/>
</dbReference>
<reference evidence="1" key="1">
    <citation type="submission" date="2023-06" db="EMBL/GenBank/DDBJ databases">
        <authorList>
            <person name="Polev D.E."/>
            <person name="Saitova A.T."/>
            <person name="Bogumilchik E.A."/>
            <person name="Kokorina G.I."/>
            <person name="Voskresenskaia E.A."/>
        </authorList>
    </citation>
    <scope>NUCLEOTIDE SEQUENCE</scope>
    <source>
        <strain evidence="1">2145 StPb PI</strain>
    </source>
</reference>
<dbReference type="Gene3D" id="2.30.110.20">
    <property type="entry name" value="Hcp1-like"/>
    <property type="match status" value="1"/>
</dbReference>
<dbReference type="InterPro" id="IPR052947">
    <property type="entry name" value="T6SS_Hcp1_domain"/>
</dbReference>
<dbReference type="PANTHER" id="PTHR34319">
    <property type="entry name" value="MAJOR EXPORTED PROTEIN"/>
    <property type="match status" value="1"/>
</dbReference>
<organism evidence="1 2">
    <name type="scientific">Yersinia nurmii</name>
    <dbReference type="NCBI Taxonomy" id="685706"/>
    <lineage>
        <taxon>Bacteria</taxon>
        <taxon>Pseudomonadati</taxon>
        <taxon>Pseudomonadota</taxon>
        <taxon>Gammaproteobacteria</taxon>
        <taxon>Enterobacterales</taxon>
        <taxon>Yersiniaceae</taxon>
        <taxon>Yersinia</taxon>
    </lineage>
</organism>
<dbReference type="Proteomes" id="UP001167864">
    <property type="component" value="Unassembled WGS sequence"/>
</dbReference>
<dbReference type="Pfam" id="PF05638">
    <property type="entry name" value="T6SS_HCP"/>
    <property type="match status" value="1"/>
</dbReference>
<proteinExistence type="predicted"/>
<sequence length="159" mass="18076">MANLIYLMINGDKQGLISAGCSSVDSVGNKSQNNHIDQIIVYSLTHGINREQNSNHLPVNIIKPIDKSTPLLAIAISNNEELYMLFDFYRTAINGAQEKYFSIELRKAHLKHIGMNYPHALTHADNQPEEMLSMSYQDIKWTHHIAGTSGYSLWKERVY</sequence>
<name>A0AAW7K1G2_9GAMM</name>
<accession>A0AAW7K1G2</accession>
<dbReference type="RefSeq" id="WP_289817493.1">
    <property type="nucleotide sequence ID" value="NZ_JAUEHU010000001.1"/>
</dbReference>
<protein>
    <submittedName>
        <fullName evidence="1">Hcp family type VI secretion system effector</fullName>
    </submittedName>
</protein>
<dbReference type="InterPro" id="IPR036624">
    <property type="entry name" value="Hcp1-lik_sf"/>
</dbReference>
<gene>
    <name evidence="1" type="ORF">QVN42_00750</name>
</gene>